<accession>A0ABT3ZVQ6</accession>
<keyword evidence="3" id="KW-1185">Reference proteome</keyword>
<reference evidence="2 3" key="1">
    <citation type="submission" date="2022-11" db="EMBL/GenBank/DDBJ databases">
        <title>Minimal conservation of predation-associated metabolite biosynthetic gene clusters underscores biosynthetic potential of Myxococcota including descriptions for ten novel species: Archangium lansinium sp. nov., Myxococcus landrumus sp. nov., Nannocystis bai.</title>
        <authorList>
            <person name="Ahearne A."/>
            <person name="Stevens C."/>
            <person name="Phillips K."/>
        </authorList>
    </citation>
    <scope>NUCLEOTIDE SEQUENCE [LARGE SCALE GENOMIC DNA]</scope>
    <source>
        <strain evidence="2 3">MIWBW</strain>
    </source>
</reference>
<organism evidence="2 3">
    <name type="scientific">Archangium lansingense</name>
    <dbReference type="NCBI Taxonomy" id="2995310"/>
    <lineage>
        <taxon>Bacteria</taxon>
        <taxon>Pseudomonadati</taxon>
        <taxon>Myxococcota</taxon>
        <taxon>Myxococcia</taxon>
        <taxon>Myxococcales</taxon>
        <taxon>Cystobacterineae</taxon>
        <taxon>Archangiaceae</taxon>
        <taxon>Archangium</taxon>
    </lineage>
</organism>
<sequence>MAKTDVRELRDLLETTQSEVKRLKAELAAREKATPVAPRDEKQEAAEIQALRTQVQSLEKENAALRSARADVEQQLAALTADLGESRKEATLARDEVKLLKKQLETTNQALAKSKAKVQQLSTRPADKRSLLERLRGLFGGGKPSEELEAARREIVRLNQQLSLAQFKRRGR</sequence>
<gene>
    <name evidence="2" type="ORF">OV287_03210</name>
</gene>
<name>A0ABT3ZVQ6_9BACT</name>
<evidence type="ECO:0000256" key="1">
    <source>
        <dbReference type="SAM" id="MobiDB-lite"/>
    </source>
</evidence>
<protein>
    <submittedName>
        <fullName evidence="2">Uncharacterized protein</fullName>
    </submittedName>
</protein>
<dbReference type="Gene3D" id="1.10.287.1490">
    <property type="match status" value="1"/>
</dbReference>
<dbReference type="SUPFAM" id="SSF46579">
    <property type="entry name" value="Prefoldin"/>
    <property type="match status" value="1"/>
</dbReference>
<dbReference type="Proteomes" id="UP001207654">
    <property type="component" value="Unassembled WGS sequence"/>
</dbReference>
<dbReference type="RefSeq" id="WP_267532487.1">
    <property type="nucleotide sequence ID" value="NZ_JAPNKA010000001.1"/>
</dbReference>
<proteinExistence type="predicted"/>
<dbReference type="EMBL" id="JAPNKA010000001">
    <property type="protein sequence ID" value="MCY1073482.1"/>
    <property type="molecule type" value="Genomic_DNA"/>
</dbReference>
<feature type="region of interest" description="Disordered" evidence="1">
    <location>
        <begin position="26"/>
        <end position="45"/>
    </location>
</feature>
<evidence type="ECO:0000313" key="2">
    <source>
        <dbReference type="EMBL" id="MCY1073482.1"/>
    </source>
</evidence>
<evidence type="ECO:0000313" key="3">
    <source>
        <dbReference type="Proteomes" id="UP001207654"/>
    </source>
</evidence>
<comment type="caution">
    <text evidence="2">The sequence shown here is derived from an EMBL/GenBank/DDBJ whole genome shotgun (WGS) entry which is preliminary data.</text>
</comment>